<dbReference type="RefSeq" id="WP_289725828.1">
    <property type="nucleotide sequence ID" value="NZ_JAUDUY010000009.1"/>
</dbReference>
<keyword evidence="1" id="KW-0732">Signal</keyword>
<name>A0ABT7WHS2_9FLAO</name>
<keyword evidence="3" id="KW-1185">Reference proteome</keyword>
<accession>A0ABT7WHS2</accession>
<sequence>MKLLKNILIVLFAAFAYSCSSDDIEEDALSKDGPFPISELAGTWEATKAQFSVSTTSVDVVEDGGTASMKVQSNGRFTVTLNPIDRDAYTVSGEMFWELWQGSYYFAIVWDEEPGDWDTYGHTFKDNTFSINGGADTGEYDFDNDGDMEACSLHFIFVGT</sequence>
<evidence type="ECO:0008006" key="4">
    <source>
        <dbReference type="Google" id="ProtNLM"/>
    </source>
</evidence>
<proteinExistence type="predicted"/>
<dbReference type="PROSITE" id="PS51257">
    <property type="entry name" value="PROKAR_LIPOPROTEIN"/>
    <property type="match status" value="1"/>
</dbReference>
<evidence type="ECO:0000313" key="2">
    <source>
        <dbReference type="EMBL" id="MDM9632465.1"/>
    </source>
</evidence>
<comment type="caution">
    <text evidence="2">The sequence shown here is derived from an EMBL/GenBank/DDBJ whole genome shotgun (WGS) entry which is preliminary data.</text>
</comment>
<feature type="signal peptide" evidence="1">
    <location>
        <begin position="1"/>
        <end position="18"/>
    </location>
</feature>
<dbReference type="Proteomes" id="UP001174839">
    <property type="component" value="Unassembled WGS sequence"/>
</dbReference>
<gene>
    <name evidence="2" type="ORF">QU605_13380</name>
</gene>
<evidence type="ECO:0000313" key="3">
    <source>
        <dbReference type="Proteomes" id="UP001174839"/>
    </source>
</evidence>
<evidence type="ECO:0000256" key="1">
    <source>
        <dbReference type="SAM" id="SignalP"/>
    </source>
</evidence>
<organism evidence="2 3">
    <name type="scientific">Robiginitalea aurantiaca</name>
    <dbReference type="NCBI Taxonomy" id="3056915"/>
    <lineage>
        <taxon>Bacteria</taxon>
        <taxon>Pseudomonadati</taxon>
        <taxon>Bacteroidota</taxon>
        <taxon>Flavobacteriia</taxon>
        <taxon>Flavobacteriales</taxon>
        <taxon>Flavobacteriaceae</taxon>
        <taxon>Robiginitalea</taxon>
    </lineage>
</organism>
<feature type="chain" id="PRO_5047413489" description="Lipocalin-like domain-containing protein" evidence="1">
    <location>
        <begin position="19"/>
        <end position="160"/>
    </location>
</feature>
<dbReference type="EMBL" id="JAUDUY010000009">
    <property type="protein sequence ID" value="MDM9632465.1"/>
    <property type="molecule type" value="Genomic_DNA"/>
</dbReference>
<reference evidence="2" key="1">
    <citation type="submission" date="2023-06" db="EMBL/GenBank/DDBJ databases">
        <title>Robiginitalea aurantiacus sp. nov. and Algoriphagus sediminis sp. nov., isolated from coastal sediment.</title>
        <authorList>
            <person name="Zhou Z.Y."/>
            <person name="An J."/>
            <person name="Jia Y.W."/>
            <person name="Du Z.J."/>
        </authorList>
    </citation>
    <scope>NUCLEOTIDE SEQUENCE</scope>
    <source>
        <strain evidence="2">M39</strain>
    </source>
</reference>
<protein>
    <recommendedName>
        <fullName evidence="4">Lipocalin-like domain-containing protein</fullName>
    </recommendedName>
</protein>